<dbReference type="Pfam" id="PF00501">
    <property type="entry name" value="AMP-binding"/>
    <property type="match status" value="1"/>
</dbReference>
<evidence type="ECO:0000313" key="6">
    <source>
        <dbReference type="Proteomes" id="UP000294927"/>
    </source>
</evidence>
<organism evidence="5 6">
    <name type="scientific">Actinophytocola oryzae</name>
    <dbReference type="NCBI Taxonomy" id="502181"/>
    <lineage>
        <taxon>Bacteria</taxon>
        <taxon>Bacillati</taxon>
        <taxon>Actinomycetota</taxon>
        <taxon>Actinomycetes</taxon>
        <taxon>Pseudonocardiales</taxon>
        <taxon>Pseudonocardiaceae</taxon>
    </lineage>
</organism>
<comment type="caution">
    <text evidence="5">The sequence shown here is derived from an EMBL/GenBank/DDBJ whole genome shotgun (WGS) entry which is preliminary data.</text>
</comment>
<dbReference type="InterPro" id="IPR025110">
    <property type="entry name" value="AMP-bd_C"/>
</dbReference>
<reference evidence="5 6" key="1">
    <citation type="submission" date="2019-03" db="EMBL/GenBank/DDBJ databases">
        <title>Genomic Encyclopedia of Archaeal and Bacterial Type Strains, Phase II (KMG-II): from individual species to whole genera.</title>
        <authorList>
            <person name="Goeker M."/>
        </authorList>
    </citation>
    <scope>NUCLEOTIDE SEQUENCE [LARGE SCALE GENOMIC DNA]</scope>
    <source>
        <strain evidence="5 6">DSM 45499</strain>
    </source>
</reference>
<dbReference type="PANTHER" id="PTHR43201">
    <property type="entry name" value="ACYL-COA SYNTHETASE"/>
    <property type="match status" value="1"/>
</dbReference>
<protein>
    <submittedName>
        <fullName evidence="5">Fatty-acyl-CoA synthase</fullName>
    </submittedName>
</protein>
<dbReference type="Proteomes" id="UP000294927">
    <property type="component" value="Unassembled WGS sequence"/>
</dbReference>
<dbReference type="SUPFAM" id="SSF56801">
    <property type="entry name" value="Acetyl-CoA synthetase-like"/>
    <property type="match status" value="1"/>
</dbReference>
<dbReference type="RefSeq" id="WP_133901494.1">
    <property type="nucleotide sequence ID" value="NZ_SOCP01000002.1"/>
</dbReference>
<comment type="similarity">
    <text evidence="1">Belongs to the ATP-dependent AMP-binding enzyme family.</text>
</comment>
<dbReference type="PROSITE" id="PS00455">
    <property type="entry name" value="AMP_BINDING"/>
    <property type="match status" value="1"/>
</dbReference>
<dbReference type="Gene3D" id="3.30.300.30">
    <property type="match status" value="1"/>
</dbReference>
<keyword evidence="2" id="KW-0436">Ligase</keyword>
<feature type="domain" description="AMP-binding enzyme C-terminal" evidence="4">
    <location>
        <begin position="438"/>
        <end position="514"/>
    </location>
</feature>
<dbReference type="GO" id="GO:0006631">
    <property type="term" value="P:fatty acid metabolic process"/>
    <property type="evidence" value="ECO:0007669"/>
    <property type="project" value="TreeGrafter"/>
</dbReference>
<dbReference type="OrthoDB" id="9803968at2"/>
<proteinExistence type="inferred from homology"/>
<dbReference type="InterPro" id="IPR000873">
    <property type="entry name" value="AMP-dep_synth/lig_dom"/>
</dbReference>
<gene>
    <name evidence="5" type="ORF">CLV71_102295</name>
</gene>
<dbReference type="GO" id="GO:0031956">
    <property type="term" value="F:medium-chain fatty acid-CoA ligase activity"/>
    <property type="evidence" value="ECO:0007669"/>
    <property type="project" value="TreeGrafter"/>
</dbReference>
<dbReference type="PANTHER" id="PTHR43201:SF5">
    <property type="entry name" value="MEDIUM-CHAIN ACYL-COA LIGASE ACSF2, MITOCHONDRIAL"/>
    <property type="match status" value="1"/>
</dbReference>
<accession>A0A4R7W2W6</accession>
<dbReference type="EMBL" id="SOCP01000002">
    <property type="protein sequence ID" value="TDV56229.1"/>
    <property type="molecule type" value="Genomic_DNA"/>
</dbReference>
<dbReference type="Pfam" id="PF13193">
    <property type="entry name" value="AMP-binding_C"/>
    <property type="match status" value="1"/>
</dbReference>
<evidence type="ECO:0000256" key="2">
    <source>
        <dbReference type="ARBA" id="ARBA00022598"/>
    </source>
</evidence>
<feature type="domain" description="AMP-dependent synthetase/ligase" evidence="3">
    <location>
        <begin position="25"/>
        <end position="387"/>
    </location>
</feature>
<evidence type="ECO:0000313" key="5">
    <source>
        <dbReference type="EMBL" id="TDV56229.1"/>
    </source>
</evidence>
<evidence type="ECO:0000259" key="4">
    <source>
        <dbReference type="Pfam" id="PF13193"/>
    </source>
</evidence>
<dbReference type="InterPro" id="IPR020845">
    <property type="entry name" value="AMP-binding_CS"/>
</dbReference>
<dbReference type="FunFam" id="3.30.300.30:FF:000008">
    <property type="entry name" value="2,3-dihydroxybenzoate-AMP ligase"/>
    <property type="match status" value="1"/>
</dbReference>
<dbReference type="InterPro" id="IPR045851">
    <property type="entry name" value="AMP-bd_C_sf"/>
</dbReference>
<dbReference type="Gene3D" id="3.40.50.980">
    <property type="match status" value="2"/>
</dbReference>
<sequence length="538" mass="58509">MYTSSQISQDTSADLVELSVGALLAEAAERDPDHLALVAGADTGERREWTYAQLHADARRLALALLARFRVGEHVAIWMPNRAEWVLFELAAGLAGLVMVTVNPAFRAAEVRHVLGQSRAVGLFLVPEYRGADQVATLAEIRADLPHLREVVLADDLDRFTAYAPERELPTVPADAPAQIQYTSGTTGFPKGAVLRHRGVVNNARLMGERLAMSAEDRSLNFMPMFHTGGCVCGTLIPIAFGAVHVILPGFEAATVLAVIESERITQMGCVTTMFTMLLEHPERAERDTSSLRAGWTGGAPVPAALVRRVEREFGMRLTIVFGQTESGPTITQTRLDDSPTDKAETVGSVLPRTEVKIVDPDTGETLPVGQAGELCCRGYLVMAGYFELPEQTAAAIDADGWLHTGDLCSMDERGYVSVTGRLKDMIIRGGENIYPREIENALIGHPRVLDAAVVGVPDPVFGEQPAAFVRVAVGDEGLTDEELTGFLRERLARHKVPRVWRFVTELPLTPSGKIRKYVLRDRLATELSDASTPTAGR</sequence>
<name>A0A4R7W2W6_9PSEU</name>
<evidence type="ECO:0000259" key="3">
    <source>
        <dbReference type="Pfam" id="PF00501"/>
    </source>
</evidence>
<keyword evidence="6" id="KW-1185">Reference proteome</keyword>
<dbReference type="AlphaFoldDB" id="A0A4R7W2W6"/>
<evidence type="ECO:0000256" key="1">
    <source>
        <dbReference type="ARBA" id="ARBA00006432"/>
    </source>
</evidence>
<dbReference type="Gene3D" id="2.30.38.10">
    <property type="entry name" value="Luciferase, Domain 3"/>
    <property type="match status" value="1"/>
</dbReference>